<dbReference type="InterPro" id="IPR032675">
    <property type="entry name" value="LRR_dom_sf"/>
</dbReference>
<dbReference type="Gene3D" id="3.80.10.10">
    <property type="entry name" value="Ribonuclease Inhibitor"/>
    <property type="match status" value="5"/>
</dbReference>
<evidence type="ECO:0000256" key="11">
    <source>
        <dbReference type="SAM" id="MobiDB-lite"/>
    </source>
</evidence>
<keyword evidence="3" id="KW-1003">Cell membrane</keyword>
<dbReference type="FunFam" id="3.80.10.10:FF:000095">
    <property type="entry name" value="LRR receptor-like serine/threonine-protein kinase GSO1"/>
    <property type="match status" value="1"/>
</dbReference>
<gene>
    <name evidence="16" type="primary">LOC105036369</name>
</gene>
<evidence type="ECO:0000256" key="2">
    <source>
        <dbReference type="ARBA" id="ARBA00009592"/>
    </source>
</evidence>
<dbReference type="GO" id="GO:0005886">
    <property type="term" value="C:plasma membrane"/>
    <property type="evidence" value="ECO:0007669"/>
    <property type="project" value="UniProtKB-SubCell"/>
</dbReference>
<dbReference type="Pfam" id="PF13855">
    <property type="entry name" value="LRR_8"/>
    <property type="match status" value="1"/>
</dbReference>
<dbReference type="Pfam" id="PF23598">
    <property type="entry name" value="LRR_14"/>
    <property type="match status" value="1"/>
</dbReference>
<evidence type="ECO:0000256" key="6">
    <source>
        <dbReference type="ARBA" id="ARBA00022729"/>
    </source>
</evidence>
<evidence type="ECO:0000256" key="1">
    <source>
        <dbReference type="ARBA" id="ARBA00004251"/>
    </source>
</evidence>
<dbReference type="SMART" id="SM00365">
    <property type="entry name" value="LRR_SD22"/>
    <property type="match status" value="5"/>
</dbReference>
<keyword evidence="15" id="KW-1185">Reference proteome</keyword>
<keyword evidence="8" id="KW-1133">Transmembrane helix</keyword>
<feature type="non-terminal residue" evidence="16">
    <location>
        <position position="798"/>
    </location>
</feature>
<protein>
    <submittedName>
        <fullName evidence="16">Receptor-like protein EIX1</fullName>
    </submittedName>
</protein>
<feature type="domain" description="Leucine-rich repeat-containing N-terminal plant-type" evidence="13">
    <location>
        <begin position="44"/>
        <end position="81"/>
    </location>
</feature>
<dbReference type="SUPFAM" id="SSF52058">
    <property type="entry name" value="L domain-like"/>
    <property type="match status" value="3"/>
</dbReference>
<dbReference type="InterPro" id="IPR013210">
    <property type="entry name" value="LRR_N_plant-typ"/>
</dbReference>
<evidence type="ECO:0000256" key="5">
    <source>
        <dbReference type="ARBA" id="ARBA00022692"/>
    </source>
</evidence>
<feature type="chain" id="PRO_5026819396" evidence="12">
    <location>
        <begin position="32"/>
        <end position="798"/>
    </location>
</feature>
<dbReference type="KEGG" id="egu:105036369"/>
<feature type="compositionally biased region" description="Basic and acidic residues" evidence="11">
    <location>
        <begin position="683"/>
        <end position="705"/>
    </location>
</feature>
<dbReference type="PRINTS" id="PR00019">
    <property type="entry name" value="LEURICHRPT"/>
</dbReference>
<dbReference type="PROSITE" id="PS51450">
    <property type="entry name" value="LRR"/>
    <property type="match status" value="3"/>
</dbReference>
<evidence type="ECO:0000313" key="16">
    <source>
        <dbReference type="RefSeq" id="XP_010910441.2"/>
    </source>
</evidence>
<feature type="signal peptide" evidence="12">
    <location>
        <begin position="1"/>
        <end position="31"/>
    </location>
</feature>
<reference evidence="16" key="1">
    <citation type="submission" date="2025-08" db="UniProtKB">
        <authorList>
            <consortium name="RefSeq"/>
        </authorList>
    </citation>
    <scope>IDENTIFICATION</scope>
</reference>
<dbReference type="Pfam" id="PF08263">
    <property type="entry name" value="LRRNT_2"/>
    <property type="match status" value="1"/>
</dbReference>
<name>A0A6I9QIZ5_ELAGV</name>
<evidence type="ECO:0000256" key="7">
    <source>
        <dbReference type="ARBA" id="ARBA00022737"/>
    </source>
</evidence>
<keyword evidence="10" id="KW-0325">Glycoprotein</keyword>
<evidence type="ECO:0000256" key="4">
    <source>
        <dbReference type="ARBA" id="ARBA00022614"/>
    </source>
</evidence>
<evidence type="ECO:0000256" key="3">
    <source>
        <dbReference type="ARBA" id="ARBA00022475"/>
    </source>
</evidence>
<keyword evidence="6 12" id="KW-0732">Signal</keyword>
<sequence>MAICSSWHSNASKLLMHVMLIALFLFCLCLGGRDGSMVEGACIESERRALLSIKEDIYDPDQWLSSWKGQDCCRWRGVGCNNITGHVVKLDLRYPYDWDVQYETMKFPGPSKVNSSLLDLMHLKYLDLSLNNFSGAPIPKFMGSLVHLEYLNLSYAEFSGSIPPELGNLSSLHFFDIQWNGYYFYDSGWTSLRADSLRFLSNIPSLQLLDFSSVNLSKAANWLHEVNMLPSLLGLYLSDTDLPVVSASISNVNLTSLTILVLSWNYHLNTSIPHWLFNISSLMHLDLYGCGLSDRLLFAIGDLHNLKFLNLSNNQITGEIFQSLGNFSHLEHLRMGRNRIIGEIPAIIGNLVHLKFLDLSANKITGEMPAIIGNLIHLERLYLSNNEINGEIPDLFDKLHKLHYLALSNNHITGNIQRFIRNQCKLNILQALFLSYNKIGGEIPEILGQLSTLQSLGLASNSFTGRLTKAHFANLTRLDLLNLSNNSFELSLNQDWIPPFNARYIVMDSCHLGPKFPTWLRTQTNLERLSLRENDISDGFPTWFWDLNNIFYLNVSHNSMTGPLPASLGGQRYGYFDVSSNNIHGPIPELNTSYLYTMILSNNSFSGSIPLSFAKATNLEFFILSYNRINGSIPQFLCNLPSLEVLDLSNNNLSGGVPLFFSSLASLEVLDLSNNKLSGELHHYRDKPQEQMTDSQKDSKLEHSSDSMACPANLQSLHLRKNKLSGNLPLWLKYCKQLVVLDFSENTFSGNLPVWIGESLRSLRVLSLRSNFFNGSIPVQLSRLTSLQVLDLACNNFS</sequence>
<dbReference type="FunFam" id="3.80.10.10:FF:000299">
    <property type="entry name" value="Piriformospora indica-insensitive protein 2"/>
    <property type="match status" value="1"/>
</dbReference>
<keyword evidence="9" id="KW-0472">Membrane</keyword>
<keyword evidence="5" id="KW-0812">Transmembrane</keyword>
<evidence type="ECO:0000256" key="9">
    <source>
        <dbReference type="ARBA" id="ARBA00023136"/>
    </source>
</evidence>
<keyword evidence="4" id="KW-0433">Leucine-rich repeat</keyword>
<dbReference type="Proteomes" id="UP000504607">
    <property type="component" value="Unplaced"/>
</dbReference>
<dbReference type="InParanoid" id="A0A6I9QIZ5"/>
<keyword evidence="7" id="KW-0677">Repeat</keyword>
<dbReference type="InterPro" id="IPR055414">
    <property type="entry name" value="LRR_R13L4/SHOC2-like"/>
</dbReference>
<dbReference type="GeneID" id="105036369"/>
<evidence type="ECO:0000256" key="8">
    <source>
        <dbReference type="ARBA" id="ARBA00022989"/>
    </source>
</evidence>
<dbReference type="SUPFAM" id="SSF52047">
    <property type="entry name" value="RNI-like"/>
    <property type="match status" value="1"/>
</dbReference>
<proteinExistence type="inferred from homology"/>
<dbReference type="PANTHER" id="PTHR48063:SF112">
    <property type="entry name" value="RECEPTOR LIKE PROTEIN 30-LIKE"/>
    <property type="match status" value="1"/>
</dbReference>
<evidence type="ECO:0000259" key="14">
    <source>
        <dbReference type="Pfam" id="PF23598"/>
    </source>
</evidence>
<dbReference type="RefSeq" id="XP_010910441.2">
    <property type="nucleotide sequence ID" value="XM_010912139.2"/>
</dbReference>
<evidence type="ECO:0000256" key="10">
    <source>
        <dbReference type="ARBA" id="ARBA00023180"/>
    </source>
</evidence>
<dbReference type="Pfam" id="PF13516">
    <property type="entry name" value="LRR_6"/>
    <property type="match status" value="1"/>
</dbReference>
<organism evidence="15 16">
    <name type="scientific">Elaeis guineensis var. tenera</name>
    <name type="common">Oil palm</name>
    <dbReference type="NCBI Taxonomy" id="51953"/>
    <lineage>
        <taxon>Eukaryota</taxon>
        <taxon>Viridiplantae</taxon>
        <taxon>Streptophyta</taxon>
        <taxon>Embryophyta</taxon>
        <taxon>Tracheophyta</taxon>
        <taxon>Spermatophyta</taxon>
        <taxon>Magnoliopsida</taxon>
        <taxon>Liliopsida</taxon>
        <taxon>Arecaceae</taxon>
        <taxon>Arecoideae</taxon>
        <taxon>Cocoseae</taxon>
        <taxon>Elaeidinae</taxon>
        <taxon>Elaeis</taxon>
    </lineage>
</organism>
<evidence type="ECO:0000256" key="12">
    <source>
        <dbReference type="SAM" id="SignalP"/>
    </source>
</evidence>
<feature type="domain" description="Disease resistance R13L4/SHOC-2-like LRR" evidence="14">
    <location>
        <begin position="348"/>
        <end position="532"/>
    </location>
</feature>
<dbReference type="Pfam" id="PF00560">
    <property type="entry name" value="LRR_1"/>
    <property type="match status" value="5"/>
</dbReference>
<dbReference type="OrthoDB" id="8731593at2759"/>
<dbReference type="InterPro" id="IPR046956">
    <property type="entry name" value="RLP23-like"/>
</dbReference>
<dbReference type="SMART" id="SM00369">
    <property type="entry name" value="LRR_TYP"/>
    <property type="match status" value="10"/>
</dbReference>
<evidence type="ECO:0000313" key="15">
    <source>
        <dbReference type="Proteomes" id="UP000504607"/>
    </source>
</evidence>
<evidence type="ECO:0000259" key="13">
    <source>
        <dbReference type="Pfam" id="PF08263"/>
    </source>
</evidence>
<feature type="region of interest" description="Disordered" evidence="11">
    <location>
        <begin position="683"/>
        <end position="706"/>
    </location>
</feature>
<comment type="similarity">
    <text evidence="2">Belongs to the RLP family.</text>
</comment>
<dbReference type="InterPro" id="IPR001611">
    <property type="entry name" value="Leu-rich_rpt"/>
</dbReference>
<dbReference type="PANTHER" id="PTHR48063">
    <property type="entry name" value="LRR RECEPTOR-LIKE KINASE"/>
    <property type="match status" value="1"/>
</dbReference>
<dbReference type="FunFam" id="3.80.10.10:FF:000041">
    <property type="entry name" value="LRR receptor-like serine/threonine-protein kinase ERECTA"/>
    <property type="match status" value="1"/>
</dbReference>
<accession>A0A6I9QIZ5</accession>
<dbReference type="InterPro" id="IPR003591">
    <property type="entry name" value="Leu-rich_rpt_typical-subtyp"/>
</dbReference>
<comment type="subcellular location">
    <subcellularLocation>
        <location evidence="1">Cell membrane</location>
        <topology evidence="1">Single-pass type I membrane protein</topology>
    </subcellularLocation>
</comment>
<dbReference type="AlphaFoldDB" id="A0A6I9QIZ5"/>